<protein>
    <submittedName>
        <fullName evidence="2">Uncharacterized protein</fullName>
    </submittedName>
</protein>
<dbReference type="PROSITE" id="PS51257">
    <property type="entry name" value="PROKAR_LIPOPROTEIN"/>
    <property type="match status" value="1"/>
</dbReference>
<keyword evidence="1" id="KW-0472">Membrane</keyword>
<evidence type="ECO:0000313" key="2">
    <source>
        <dbReference type="EMBL" id="KKN75932.1"/>
    </source>
</evidence>
<evidence type="ECO:0000256" key="1">
    <source>
        <dbReference type="SAM" id="Phobius"/>
    </source>
</evidence>
<proteinExistence type="predicted"/>
<organism evidence="2">
    <name type="scientific">marine sediment metagenome</name>
    <dbReference type="NCBI Taxonomy" id="412755"/>
    <lineage>
        <taxon>unclassified sequences</taxon>
        <taxon>metagenomes</taxon>
        <taxon>ecological metagenomes</taxon>
    </lineage>
</organism>
<accession>A0A0F9TLZ8</accession>
<keyword evidence="1" id="KW-0812">Transmembrane</keyword>
<sequence length="82" mass="9117">MPKNNGFRLIHLIITSAVIFAACVAGWALQQADTKAIAKEVVRLDETGCKPAQAIPLIKYRLDQIDKRQEAGFKAILERLPE</sequence>
<reference evidence="2" key="1">
    <citation type="journal article" date="2015" name="Nature">
        <title>Complex archaea that bridge the gap between prokaryotes and eukaryotes.</title>
        <authorList>
            <person name="Spang A."/>
            <person name="Saw J.H."/>
            <person name="Jorgensen S.L."/>
            <person name="Zaremba-Niedzwiedzka K."/>
            <person name="Martijn J."/>
            <person name="Lind A.E."/>
            <person name="van Eijk R."/>
            <person name="Schleper C."/>
            <person name="Guy L."/>
            <person name="Ettema T.J."/>
        </authorList>
    </citation>
    <scope>NUCLEOTIDE SEQUENCE</scope>
</reference>
<dbReference type="EMBL" id="LAZR01000302">
    <property type="protein sequence ID" value="KKN75932.1"/>
    <property type="molecule type" value="Genomic_DNA"/>
</dbReference>
<feature type="transmembrane region" description="Helical" evidence="1">
    <location>
        <begin position="6"/>
        <end position="29"/>
    </location>
</feature>
<keyword evidence="1" id="KW-1133">Transmembrane helix</keyword>
<gene>
    <name evidence="2" type="ORF">LCGC14_0376400</name>
</gene>
<dbReference type="AlphaFoldDB" id="A0A0F9TLZ8"/>
<comment type="caution">
    <text evidence="2">The sequence shown here is derived from an EMBL/GenBank/DDBJ whole genome shotgun (WGS) entry which is preliminary data.</text>
</comment>
<name>A0A0F9TLZ8_9ZZZZ</name>